<dbReference type="EMBL" id="JAMQYH010000005">
    <property type="protein sequence ID" value="KAJ1685154.1"/>
    <property type="molecule type" value="Genomic_DNA"/>
</dbReference>
<proteinExistence type="predicted"/>
<evidence type="ECO:0000313" key="2">
    <source>
        <dbReference type="EMBL" id="KAJ1685154.1"/>
    </source>
</evidence>
<dbReference type="PANTHER" id="PTHR44259">
    <property type="entry name" value="OS07G0183000 PROTEIN-RELATED"/>
    <property type="match status" value="1"/>
</dbReference>
<protein>
    <recommendedName>
        <fullName evidence="1">F-box domain-containing protein</fullName>
    </recommendedName>
</protein>
<dbReference type="Gene3D" id="1.20.1280.50">
    <property type="match status" value="1"/>
</dbReference>
<dbReference type="InterPro" id="IPR001810">
    <property type="entry name" value="F-box_dom"/>
</dbReference>
<sequence length="404" mass="46322">MRSFMMASWSELPRDILEEIAQKLCHSDLYHFGAVCKSWRWLYLENLSRLPNDLPLALCYPRPYGAPILLLSCQPSSDSRKYTCARNETVDRRLYLPEAADKWICGSNWGWLVMAGFRGKEVSLLNPITRCQIRLPSLEGSFCAITKAIISLDPTSYQNECIIMAVIMSTLWFCKVGGGKWKKVKGCIRDIQDVVFYEGNFYAVTKDGSLVSYSGKDPNAEANVLTSQMQRRAYTRRYLVASAGSLLQVLRVYRRRYKNLNNHHHRSYQPNINWMGAKINRTFKFEVMELVKGNSCVLRGSEGTSEINHHWCEIESLGERSLFLGYNSSLSVPASLSPNGMGNCIYFTDDHHDDHVSNFLFSNSQVRAWHDAGVFNFEEKSSKSYHPNHPTDFMPSIWFTPNPW</sequence>
<dbReference type="OrthoDB" id="601048at2759"/>
<dbReference type="Pfam" id="PF03478">
    <property type="entry name" value="Beta-prop_KIB1-4"/>
    <property type="match status" value="1"/>
</dbReference>
<gene>
    <name evidence="2" type="ORF">LUZ63_016544</name>
</gene>
<dbReference type="SUPFAM" id="SSF81383">
    <property type="entry name" value="F-box domain"/>
    <property type="match status" value="1"/>
</dbReference>
<dbReference type="AlphaFoldDB" id="A0A9P9ZA40"/>
<dbReference type="CDD" id="cd09917">
    <property type="entry name" value="F-box_SF"/>
    <property type="match status" value="1"/>
</dbReference>
<organism evidence="2 3">
    <name type="scientific">Rhynchospora breviuscula</name>
    <dbReference type="NCBI Taxonomy" id="2022672"/>
    <lineage>
        <taxon>Eukaryota</taxon>
        <taxon>Viridiplantae</taxon>
        <taxon>Streptophyta</taxon>
        <taxon>Embryophyta</taxon>
        <taxon>Tracheophyta</taxon>
        <taxon>Spermatophyta</taxon>
        <taxon>Magnoliopsida</taxon>
        <taxon>Liliopsida</taxon>
        <taxon>Poales</taxon>
        <taxon>Cyperaceae</taxon>
        <taxon>Cyperoideae</taxon>
        <taxon>Rhynchosporeae</taxon>
        <taxon>Rhynchospora</taxon>
    </lineage>
</organism>
<accession>A0A9P9ZA40</accession>
<keyword evidence="3" id="KW-1185">Reference proteome</keyword>
<dbReference type="Proteomes" id="UP001151287">
    <property type="component" value="Unassembled WGS sequence"/>
</dbReference>
<feature type="domain" description="F-box" evidence="1">
    <location>
        <begin position="6"/>
        <end position="54"/>
    </location>
</feature>
<dbReference type="PANTHER" id="PTHR44259:SF114">
    <property type="entry name" value="OS06G0707300 PROTEIN"/>
    <property type="match status" value="1"/>
</dbReference>
<name>A0A9P9ZA40_9POAL</name>
<evidence type="ECO:0000313" key="3">
    <source>
        <dbReference type="Proteomes" id="UP001151287"/>
    </source>
</evidence>
<dbReference type="Pfam" id="PF00646">
    <property type="entry name" value="F-box"/>
    <property type="match status" value="1"/>
</dbReference>
<dbReference type="InterPro" id="IPR050942">
    <property type="entry name" value="F-box_BR-signaling"/>
</dbReference>
<dbReference type="InterPro" id="IPR005174">
    <property type="entry name" value="KIB1-4_b-propeller"/>
</dbReference>
<evidence type="ECO:0000259" key="1">
    <source>
        <dbReference type="PROSITE" id="PS50181"/>
    </source>
</evidence>
<dbReference type="InterPro" id="IPR036047">
    <property type="entry name" value="F-box-like_dom_sf"/>
</dbReference>
<comment type="caution">
    <text evidence="2">The sequence shown here is derived from an EMBL/GenBank/DDBJ whole genome shotgun (WGS) entry which is preliminary data.</text>
</comment>
<reference evidence="2" key="1">
    <citation type="journal article" date="2022" name="Cell">
        <title>Repeat-based holocentromeres influence genome architecture and karyotype evolution.</title>
        <authorList>
            <person name="Hofstatter P.G."/>
            <person name="Thangavel G."/>
            <person name="Lux T."/>
            <person name="Neumann P."/>
            <person name="Vondrak T."/>
            <person name="Novak P."/>
            <person name="Zhang M."/>
            <person name="Costa L."/>
            <person name="Castellani M."/>
            <person name="Scott A."/>
            <person name="Toegelov H."/>
            <person name="Fuchs J."/>
            <person name="Mata-Sucre Y."/>
            <person name="Dias Y."/>
            <person name="Vanzela A.L.L."/>
            <person name="Huettel B."/>
            <person name="Almeida C.C.S."/>
            <person name="Simkova H."/>
            <person name="Souza G."/>
            <person name="Pedrosa-Harand A."/>
            <person name="Macas J."/>
            <person name="Mayer K.F.X."/>
            <person name="Houben A."/>
            <person name="Marques A."/>
        </authorList>
    </citation>
    <scope>NUCLEOTIDE SEQUENCE</scope>
    <source>
        <strain evidence="2">RhyBre1mFocal</strain>
    </source>
</reference>
<dbReference type="PROSITE" id="PS50181">
    <property type="entry name" value="FBOX"/>
    <property type="match status" value="1"/>
</dbReference>